<dbReference type="Proteomes" id="UP001165960">
    <property type="component" value="Unassembled WGS sequence"/>
</dbReference>
<keyword evidence="2" id="KW-1185">Reference proteome</keyword>
<name>A0ACC2TU75_9FUNG</name>
<dbReference type="EC" id="1.1.-.-" evidence="1"/>
<proteinExistence type="predicted"/>
<keyword evidence="1" id="KW-0560">Oxidoreductase</keyword>
<evidence type="ECO:0000313" key="1">
    <source>
        <dbReference type="EMBL" id="KAJ9078169.1"/>
    </source>
</evidence>
<organism evidence="1 2">
    <name type="scientific">Entomophthora muscae</name>
    <dbReference type="NCBI Taxonomy" id="34485"/>
    <lineage>
        <taxon>Eukaryota</taxon>
        <taxon>Fungi</taxon>
        <taxon>Fungi incertae sedis</taxon>
        <taxon>Zoopagomycota</taxon>
        <taxon>Entomophthoromycotina</taxon>
        <taxon>Entomophthoromycetes</taxon>
        <taxon>Entomophthorales</taxon>
        <taxon>Entomophthoraceae</taxon>
        <taxon>Entomophthora</taxon>
    </lineage>
</organism>
<dbReference type="EMBL" id="QTSX02002160">
    <property type="protein sequence ID" value="KAJ9078169.1"/>
    <property type="molecule type" value="Genomic_DNA"/>
</dbReference>
<comment type="caution">
    <text evidence="1">The sequence shown here is derived from an EMBL/GenBank/DDBJ whole genome shotgun (WGS) entry which is preliminary data.</text>
</comment>
<accession>A0ACC2TU75</accession>
<gene>
    <name evidence="1" type="primary">melC2_5</name>
    <name evidence="1" type="ORF">DSO57_1009582</name>
</gene>
<reference evidence="1" key="1">
    <citation type="submission" date="2022-04" db="EMBL/GenBank/DDBJ databases">
        <title>Genome of the entomopathogenic fungus Entomophthora muscae.</title>
        <authorList>
            <person name="Elya C."/>
            <person name="Lovett B.R."/>
            <person name="Lee E."/>
            <person name="Macias A.M."/>
            <person name="Hajek A.E."/>
            <person name="De Bivort B.L."/>
            <person name="Kasson M.T."/>
            <person name="De Fine Licht H.H."/>
            <person name="Stajich J.E."/>
        </authorList>
    </citation>
    <scope>NUCLEOTIDE SEQUENCE</scope>
    <source>
        <strain evidence="1">Berkeley</strain>
    </source>
</reference>
<evidence type="ECO:0000313" key="2">
    <source>
        <dbReference type="Proteomes" id="UP001165960"/>
    </source>
</evidence>
<sequence length="279" mass="32082">MKVASIKEMNFFHLAFLTLVTPKSLEQCTLNNYRVRSNFKDLSPGKRLSFVNALNTLNQRPVPNVWTELHDHYWNRNNRTQNTAISLEWNRVYLFQAEKILKEVDPSISLPYWDLTGIGSYPASASEGSDATSVLSEEWFGGEKVGECINLSRFTFPDAVCIVRHIGPYDFTFPEPDFVKGLAGSSTYSDLVKDVLSFSPKVYSKANVLVSYPFQPADPLFLLYAAAIDRIWMGWQIKNPEKYRHILVDSDTVVEPWQIPIRQIVDPFTRLCYTYQNQF</sequence>
<protein>
    <submittedName>
        <fullName evidence="1">Tyrosinase</fullName>
        <ecNumber evidence="1">1.1.-.-</ecNumber>
    </submittedName>
</protein>